<reference evidence="1 2" key="1">
    <citation type="submission" date="2021-06" db="EMBL/GenBank/DDBJ databases">
        <title>Caerostris extrusa draft genome.</title>
        <authorList>
            <person name="Kono N."/>
            <person name="Arakawa K."/>
        </authorList>
    </citation>
    <scope>NUCLEOTIDE SEQUENCE [LARGE SCALE GENOMIC DNA]</scope>
</reference>
<dbReference type="EMBL" id="BPLR01020792">
    <property type="protein sequence ID" value="GIX82608.1"/>
    <property type="molecule type" value="Genomic_DNA"/>
</dbReference>
<comment type="caution">
    <text evidence="1">The sequence shown here is derived from an EMBL/GenBank/DDBJ whole genome shotgun (WGS) entry which is preliminary data.</text>
</comment>
<protein>
    <submittedName>
        <fullName evidence="1">Uncharacterized protein</fullName>
    </submittedName>
</protein>
<dbReference type="Proteomes" id="UP001054945">
    <property type="component" value="Unassembled WGS sequence"/>
</dbReference>
<dbReference type="AlphaFoldDB" id="A0AAV4NFI0"/>
<organism evidence="1 2">
    <name type="scientific">Caerostris extrusa</name>
    <name type="common">Bark spider</name>
    <name type="synonym">Caerostris bankana</name>
    <dbReference type="NCBI Taxonomy" id="172846"/>
    <lineage>
        <taxon>Eukaryota</taxon>
        <taxon>Metazoa</taxon>
        <taxon>Ecdysozoa</taxon>
        <taxon>Arthropoda</taxon>
        <taxon>Chelicerata</taxon>
        <taxon>Arachnida</taxon>
        <taxon>Araneae</taxon>
        <taxon>Araneomorphae</taxon>
        <taxon>Entelegynae</taxon>
        <taxon>Araneoidea</taxon>
        <taxon>Araneidae</taxon>
        <taxon>Caerostris</taxon>
    </lineage>
</organism>
<accession>A0AAV4NFI0</accession>
<sequence>MSRKAASAIINSNYGERKEFSINPVPPPVFDIGRDVRITNTMPIFFSRLPSPEPLRIGIEIVVRETLKRNGKSFILSHSLLKYTTREWRRGMGKKVK</sequence>
<keyword evidence="2" id="KW-1185">Reference proteome</keyword>
<evidence type="ECO:0000313" key="1">
    <source>
        <dbReference type="EMBL" id="GIX82608.1"/>
    </source>
</evidence>
<proteinExistence type="predicted"/>
<name>A0AAV4NFI0_CAEEX</name>
<evidence type="ECO:0000313" key="2">
    <source>
        <dbReference type="Proteomes" id="UP001054945"/>
    </source>
</evidence>
<gene>
    <name evidence="1" type="ORF">CEXT_730501</name>
</gene>